<accession>A0A8D8BZY0</accession>
<protein>
    <submittedName>
        <fullName evidence="2">(northern house mosquito) hypothetical protein</fullName>
    </submittedName>
</protein>
<reference evidence="2" key="1">
    <citation type="submission" date="2021-05" db="EMBL/GenBank/DDBJ databases">
        <authorList>
            <person name="Alioto T."/>
            <person name="Alioto T."/>
            <person name="Gomez Garrido J."/>
        </authorList>
    </citation>
    <scope>NUCLEOTIDE SEQUENCE</scope>
</reference>
<feature type="region of interest" description="Disordered" evidence="1">
    <location>
        <begin position="80"/>
        <end position="106"/>
    </location>
</feature>
<proteinExistence type="predicted"/>
<dbReference type="AlphaFoldDB" id="A0A8D8BZY0"/>
<feature type="region of interest" description="Disordered" evidence="1">
    <location>
        <begin position="1"/>
        <end position="20"/>
    </location>
</feature>
<dbReference type="EMBL" id="HBUE01100300">
    <property type="protein sequence ID" value="CAG6485034.1"/>
    <property type="molecule type" value="Transcribed_RNA"/>
</dbReference>
<name>A0A8D8BZY0_CULPI</name>
<sequence>MSREADALERTSPGVGLQGVRQSVCGKAELGGPHEGALGRETVPVRPVWQTAQSEALAGPAHGVQASGAGVRVRAESVGPDAAAVQGSFQHAEAGKKGAEEEGTEA</sequence>
<evidence type="ECO:0000256" key="1">
    <source>
        <dbReference type="SAM" id="MobiDB-lite"/>
    </source>
</evidence>
<evidence type="ECO:0000313" key="2">
    <source>
        <dbReference type="EMBL" id="CAG6485034.1"/>
    </source>
</evidence>
<organism evidence="2">
    <name type="scientific">Culex pipiens</name>
    <name type="common">House mosquito</name>
    <dbReference type="NCBI Taxonomy" id="7175"/>
    <lineage>
        <taxon>Eukaryota</taxon>
        <taxon>Metazoa</taxon>
        <taxon>Ecdysozoa</taxon>
        <taxon>Arthropoda</taxon>
        <taxon>Hexapoda</taxon>
        <taxon>Insecta</taxon>
        <taxon>Pterygota</taxon>
        <taxon>Neoptera</taxon>
        <taxon>Endopterygota</taxon>
        <taxon>Diptera</taxon>
        <taxon>Nematocera</taxon>
        <taxon>Culicoidea</taxon>
        <taxon>Culicidae</taxon>
        <taxon>Culicinae</taxon>
        <taxon>Culicini</taxon>
        <taxon>Culex</taxon>
        <taxon>Culex</taxon>
    </lineage>
</organism>